<proteinExistence type="predicted"/>
<protein>
    <recommendedName>
        <fullName evidence="4">DNA replication factor GINS</fullName>
    </recommendedName>
</protein>
<dbReference type="Gene3D" id="3.40.5.50">
    <property type="match status" value="1"/>
</dbReference>
<dbReference type="EMBL" id="JBHSZI010000001">
    <property type="protein sequence ID" value="MFC7057434.1"/>
    <property type="molecule type" value="Genomic_DNA"/>
</dbReference>
<dbReference type="Gene3D" id="1.20.58.1030">
    <property type="match status" value="1"/>
</dbReference>
<dbReference type="AlphaFoldDB" id="A0ABD5VY63"/>
<evidence type="ECO:0000313" key="2">
    <source>
        <dbReference type="EMBL" id="MFC7057434.1"/>
    </source>
</evidence>
<evidence type="ECO:0000313" key="3">
    <source>
        <dbReference type="Proteomes" id="UP001596445"/>
    </source>
</evidence>
<feature type="compositionally biased region" description="Low complexity" evidence="1">
    <location>
        <begin position="140"/>
        <end position="155"/>
    </location>
</feature>
<dbReference type="RefSeq" id="WP_267163187.1">
    <property type="nucleotide sequence ID" value="NZ_CP112972.1"/>
</dbReference>
<dbReference type="GeneID" id="76629295"/>
<accession>A0ABD5VY63</accession>
<name>A0ABD5VY63_9EURY</name>
<dbReference type="CDD" id="cd11714">
    <property type="entry name" value="GINS_A_archaea"/>
    <property type="match status" value="1"/>
</dbReference>
<evidence type="ECO:0000256" key="1">
    <source>
        <dbReference type="SAM" id="MobiDB-lite"/>
    </source>
</evidence>
<gene>
    <name evidence="2" type="ORF">ACFQQG_03660</name>
</gene>
<reference evidence="2 3" key="1">
    <citation type="journal article" date="2019" name="Int. J. Syst. Evol. Microbiol.">
        <title>The Global Catalogue of Microorganisms (GCM) 10K type strain sequencing project: providing services to taxonomists for standard genome sequencing and annotation.</title>
        <authorList>
            <consortium name="The Broad Institute Genomics Platform"/>
            <consortium name="The Broad Institute Genome Sequencing Center for Infectious Disease"/>
            <person name="Wu L."/>
            <person name="Ma J."/>
        </authorList>
    </citation>
    <scope>NUCLEOTIDE SEQUENCE [LARGE SCALE GENOMIC DNA]</scope>
    <source>
        <strain evidence="2 3">JCM 30072</strain>
    </source>
</reference>
<sequence length="293" mass="31514">MDLNELQSVRDRERQTDKLQQLRESFYADAGSFIQQLHTERDRAVDRAEDPFDSPEVRQLTDEINTAEQTVEAIYEKRVGKIVKAASFAAADLPAESDGMTAEEQTLFDDLVGNIKDNRERVLALLDGEEPSQPTDTTQAESSSASPASGDSVPPETAETPGGWDENDNSEGVTAADVMGGDGPSPVPDSTQSEATGKGDPQPEPPSPADEAVPPSAEPVDPPVRNDGGTATQTPEAPQAVPDIERQRVQILDDVDTFLGFDDRDYDLEADDVVSLPAGNADILLERGVAREL</sequence>
<organism evidence="2 3">
    <name type="scientific">Halovenus salina</name>
    <dbReference type="NCBI Taxonomy" id="1510225"/>
    <lineage>
        <taxon>Archaea</taxon>
        <taxon>Methanobacteriati</taxon>
        <taxon>Methanobacteriota</taxon>
        <taxon>Stenosarchaea group</taxon>
        <taxon>Halobacteria</taxon>
        <taxon>Halobacteriales</taxon>
        <taxon>Haloarculaceae</taxon>
        <taxon>Halovenus</taxon>
    </lineage>
</organism>
<comment type="caution">
    <text evidence="2">The sequence shown here is derived from an EMBL/GenBank/DDBJ whole genome shotgun (WGS) entry which is preliminary data.</text>
</comment>
<dbReference type="Proteomes" id="UP001596445">
    <property type="component" value="Unassembled WGS sequence"/>
</dbReference>
<feature type="region of interest" description="Disordered" evidence="1">
    <location>
        <begin position="127"/>
        <end position="245"/>
    </location>
</feature>
<keyword evidence="3" id="KW-1185">Reference proteome</keyword>
<evidence type="ECO:0008006" key="4">
    <source>
        <dbReference type="Google" id="ProtNLM"/>
    </source>
</evidence>